<dbReference type="RefSeq" id="WP_245035372.1">
    <property type="nucleotide sequence ID" value="NZ_CP095075.1"/>
</dbReference>
<keyword evidence="2" id="KW-1185">Reference proteome</keyword>
<gene>
    <name evidence="1" type="ORF">MUO15_09545</name>
</gene>
<proteinExistence type="predicted"/>
<name>A0ABY4HFJ3_9BACI</name>
<sequence>MDFLIRGVTGDYIENKFNAFLSSVKEEKNLQEVVMKTFESNIRPVEGDIIDDPGFHPQFHNGYEVAKVTITYASDECWVSLNHLR</sequence>
<reference evidence="1" key="1">
    <citation type="submission" date="2022-04" db="EMBL/GenBank/DDBJ databases">
        <title>Halobacillus sp. isolated from saltern.</title>
        <authorList>
            <person name="Won M."/>
            <person name="Lee C.-M."/>
            <person name="Woen H.-Y."/>
            <person name="Kwon S.-W."/>
        </authorList>
    </citation>
    <scope>NUCLEOTIDE SEQUENCE</scope>
    <source>
        <strain evidence="1">SSHM10-5</strain>
    </source>
</reference>
<protein>
    <recommendedName>
        <fullName evidence="3">Phage protein</fullName>
    </recommendedName>
</protein>
<evidence type="ECO:0000313" key="1">
    <source>
        <dbReference type="EMBL" id="UOR13658.1"/>
    </source>
</evidence>
<dbReference type="EMBL" id="CP095075">
    <property type="protein sequence ID" value="UOR13658.1"/>
    <property type="molecule type" value="Genomic_DNA"/>
</dbReference>
<evidence type="ECO:0008006" key="3">
    <source>
        <dbReference type="Google" id="ProtNLM"/>
    </source>
</evidence>
<evidence type="ECO:0000313" key="2">
    <source>
        <dbReference type="Proteomes" id="UP000830326"/>
    </source>
</evidence>
<dbReference type="Proteomes" id="UP000830326">
    <property type="component" value="Chromosome"/>
</dbReference>
<organism evidence="1 2">
    <name type="scientific">Halobacillus amylolyticus</name>
    <dbReference type="NCBI Taxonomy" id="2932259"/>
    <lineage>
        <taxon>Bacteria</taxon>
        <taxon>Bacillati</taxon>
        <taxon>Bacillota</taxon>
        <taxon>Bacilli</taxon>
        <taxon>Bacillales</taxon>
        <taxon>Bacillaceae</taxon>
        <taxon>Halobacillus</taxon>
    </lineage>
</organism>
<accession>A0ABY4HFJ3</accession>